<protein>
    <recommendedName>
        <fullName evidence="2">BZIP domain-containing protein</fullName>
    </recommendedName>
</protein>
<evidence type="ECO:0000259" key="2">
    <source>
        <dbReference type="PROSITE" id="PS00036"/>
    </source>
</evidence>
<dbReference type="PANTHER" id="PTHR38116">
    <property type="entry name" value="CHROMOSOME 7, WHOLE GENOME SHOTGUN SEQUENCE"/>
    <property type="match status" value="1"/>
</dbReference>
<keyword evidence="4" id="KW-1185">Reference proteome</keyword>
<dbReference type="Proteomes" id="UP000054321">
    <property type="component" value="Unassembled WGS sequence"/>
</dbReference>
<evidence type="ECO:0000256" key="1">
    <source>
        <dbReference type="SAM" id="MobiDB-lite"/>
    </source>
</evidence>
<dbReference type="STRING" id="913774.A0A0C3CXD5"/>
<evidence type="ECO:0000313" key="3">
    <source>
        <dbReference type="EMBL" id="KIM94352.1"/>
    </source>
</evidence>
<dbReference type="AlphaFoldDB" id="A0A0C3CXD5"/>
<feature type="domain" description="BZIP" evidence="2">
    <location>
        <begin position="32"/>
        <end position="47"/>
    </location>
</feature>
<feature type="region of interest" description="Disordered" evidence="1">
    <location>
        <begin position="1"/>
        <end position="43"/>
    </location>
</feature>
<reference evidence="4" key="2">
    <citation type="submission" date="2015-01" db="EMBL/GenBank/DDBJ databases">
        <title>Evolutionary Origins and Diversification of the Mycorrhizal Mutualists.</title>
        <authorList>
            <consortium name="DOE Joint Genome Institute"/>
            <consortium name="Mycorrhizal Genomics Consortium"/>
            <person name="Kohler A."/>
            <person name="Kuo A."/>
            <person name="Nagy L.G."/>
            <person name="Floudas D."/>
            <person name="Copeland A."/>
            <person name="Barry K.W."/>
            <person name="Cichocki N."/>
            <person name="Veneault-Fourrey C."/>
            <person name="LaButti K."/>
            <person name="Lindquist E.A."/>
            <person name="Lipzen A."/>
            <person name="Lundell T."/>
            <person name="Morin E."/>
            <person name="Murat C."/>
            <person name="Riley R."/>
            <person name="Ohm R."/>
            <person name="Sun H."/>
            <person name="Tunlid A."/>
            <person name="Henrissat B."/>
            <person name="Grigoriev I.V."/>
            <person name="Hibbett D.S."/>
            <person name="Martin F."/>
        </authorList>
    </citation>
    <scope>NUCLEOTIDE SEQUENCE [LARGE SCALE GENOMIC DNA]</scope>
    <source>
        <strain evidence="4">Zn</strain>
    </source>
</reference>
<dbReference type="OrthoDB" id="5973539at2759"/>
<sequence length="512" mass="58231">MSSTKDVAYDECHDDPGPYRPRVNARRPPTVKRKQQNRAAQRKYREKLKARLETLERLASGNDATQSSLMSTDIEVTDQNNESRTILAPENEDTRNSSTNLVPCCQSRTSNCRCEGNSAISLDGLRHQAHQNFKDPALDELSRFYARDSLGLIENNTPLVFDDVEGRPLDTSQLTQCTFEAFDARPSELSCKHLPSNWSEPFFADITEGGYQDNTIVELDSTANLVTPDNTRYAASEGVPSSSPQKYMSPAVTRLIDRDYTDLEEPEFDISRQLRSDDSHENQRPVKTAISGRNNSRDTLLIDSTSVGGVQNMEQTSLPELATVLPDIHKNSLTLVRTSTLQAYLSNANAMMTIGLSIPALYDESATSPFYRPYISTSQDVEAILATYTSRVVVHLKPTALQITSFHHPWLDLIPFPAIRERLLKLLSMTPPMIDVMEFKSDVFLKNGLFCWRASEKKGSGQPWDMRSWEAEPWFLRKWWMLMGGEDADIWSQTRWWRSMREEEEVNLQWVI</sequence>
<dbReference type="EMBL" id="KN832890">
    <property type="protein sequence ID" value="KIM94352.1"/>
    <property type="molecule type" value="Genomic_DNA"/>
</dbReference>
<dbReference type="HOGENOM" id="CLU_523857_0_0_1"/>
<dbReference type="InterPro" id="IPR004827">
    <property type="entry name" value="bZIP"/>
</dbReference>
<dbReference type="PROSITE" id="PS00036">
    <property type="entry name" value="BZIP_BASIC"/>
    <property type="match status" value="1"/>
</dbReference>
<feature type="compositionally biased region" description="Basic and acidic residues" evidence="1">
    <location>
        <begin position="7"/>
        <end position="17"/>
    </location>
</feature>
<dbReference type="Pfam" id="PF11905">
    <property type="entry name" value="DUF3425"/>
    <property type="match status" value="1"/>
</dbReference>
<dbReference type="CDD" id="cd14688">
    <property type="entry name" value="bZIP_YAP"/>
    <property type="match status" value="1"/>
</dbReference>
<dbReference type="InterPro" id="IPR046347">
    <property type="entry name" value="bZIP_sf"/>
</dbReference>
<feature type="compositionally biased region" description="Basic residues" evidence="1">
    <location>
        <begin position="23"/>
        <end position="43"/>
    </location>
</feature>
<dbReference type="Gene3D" id="1.20.5.170">
    <property type="match status" value="1"/>
</dbReference>
<feature type="compositionally biased region" description="Basic and acidic residues" evidence="1">
    <location>
        <begin position="272"/>
        <end position="284"/>
    </location>
</feature>
<proteinExistence type="predicted"/>
<dbReference type="InParanoid" id="A0A0C3CXD5"/>
<reference evidence="3 4" key="1">
    <citation type="submission" date="2014-04" db="EMBL/GenBank/DDBJ databases">
        <authorList>
            <consortium name="DOE Joint Genome Institute"/>
            <person name="Kuo A."/>
            <person name="Martino E."/>
            <person name="Perotto S."/>
            <person name="Kohler A."/>
            <person name="Nagy L.G."/>
            <person name="Floudas D."/>
            <person name="Copeland A."/>
            <person name="Barry K.W."/>
            <person name="Cichocki N."/>
            <person name="Veneault-Fourrey C."/>
            <person name="LaButti K."/>
            <person name="Lindquist E.A."/>
            <person name="Lipzen A."/>
            <person name="Lundell T."/>
            <person name="Morin E."/>
            <person name="Murat C."/>
            <person name="Sun H."/>
            <person name="Tunlid A."/>
            <person name="Henrissat B."/>
            <person name="Grigoriev I.V."/>
            <person name="Hibbett D.S."/>
            <person name="Martin F."/>
            <person name="Nordberg H.P."/>
            <person name="Cantor M.N."/>
            <person name="Hua S.X."/>
        </authorList>
    </citation>
    <scope>NUCLEOTIDE SEQUENCE [LARGE SCALE GENOMIC DNA]</scope>
    <source>
        <strain evidence="3 4">Zn</strain>
    </source>
</reference>
<name>A0A0C3CXD5_OIDMZ</name>
<accession>A0A0C3CXD5</accession>
<dbReference type="SUPFAM" id="SSF57959">
    <property type="entry name" value="Leucine zipper domain"/>
    <property type="match status" value="1"/>
</dbReference>
<dbReference type="GO" id="GO:0003700">
    <property type="term" value="F:DNA-binding transcription factor activity"/>
    <property type="evidence" value="ECO:0007669"/>
    <property type="project" value="InterPro"/>
</dbReference>
<feature type="region of interest" description="Disordered" evidence="1">
    <location>
        <begin position="272"/>
        <end position="292"/>
    </location>
</feature>
<dbReference type="PANTHER" id="PTHR38116:SF1">
    <property type="entry name" value="BZIP DOMAIN-CONTAINING PROTEIN"/>
    <property type="match status" value="1"/>
</dbReference>
<organism evidence="3 4">
    <name type="scientific">Oidiodendron maius (strain Zn)</name>
    <dbReference type="NCBI Taxonomy" id="913774"/>
    <lineage>
        <taxon>Eukaryota</taxon>
        <taxon>Fungi</taxon>
        <taxon>Dikarya</taxon>
        <taxon>Ascomycota</taxon>
        <taxon>Pezizomycotina</taxon>
        <taxon>Leotiomycetes</taxon>
        <taxon>Leotiomycetes incertae sedis</taxon>
        <taxon>Myxotrichaceae</taxon>
        <taxon>Oidiodendron</taxon>
    </lineage>
</organism>
<dbReference type="InterPro" id="IPR021833">
    <property type="entry name" value="DUF3425"/>
</dbReference>
<gene>
    <name evidence="3" type="ORF">OIDMADRAFT_149434</name>
</gene>
<evidence type="ECO:0000313" key="4">
    <source>
        <dbReference type="Proteomes" id="UP000054321"/>
    </source>
</evidence>